<reference evidence="8 9" key="1">
    <citation type="submission" date="2019-09" db="EMBL/GenBank/DDBJ databases">
        <title>Bird 10,000 Genomes (B10K) Project - Family phase.</title>
        <authorList>
            <person name="Zhang G."/>
        </authorList>
    </citation>
    <scope>NUCLEOTIDE SEQUENCE [LARGE SCALE GENOMIC DNA]</scope>
    <source>
        <strain evidence="8">B10K-DU-015-11</strain>
        <tissue evidence="8">Mixed tissue sample</tissue>
    </source>
</reference>
<accession>A0A7K4V3Z7</accession>
<evidence type="ECO:0000313" key="8">
    <source>
        <dbReference type="EMBL" id="NWR16398.1"/>
    </source>
</evidence>
<comment type="caution">
    <text evidence="8">The sequence shown here is derived from an EMBL/GenBank/DDBJ whole genome shotgun (WGS) entry which is preliminary data.</text>
</comment>
<evidence type="ECO:0000313" key="9">
    <source>
        <dbReference type="Proteomes" id="UP000580681"/>
    </source>
</evidence>
<feature type="repeat" description="TPR" evidence="5">
    <location>
        <begin position="201"/>
        <end position="234"/>
    </location>
</feature>
<gene>
    <name evidence="8" type="primary">Rpap3</name>
    <name evidence="8" type="ORF">EMBFUC_R13443</name>
</gene>
<keyword evidence="9" id="KW-1185">Reference proteome</keyword>
<keyword evidence="1" id="KW-0677">Repeat</keyword>
<dbReference type="Pfam" id="PF00515">
    <property type="entry name" value="TPR_1"/>
    <property type="match status" value="2"/>
</dbReference>
<dbReference type="Proteomes" id="UP000580681">
    <property type="component" value="Unassembled WGS sequence"/>
</dbReference>
<dbReference type="PANTHER" id="PTHR46423">
    <property type="entry name" value="RNA POLYMERASE II-ASSOCIATED PROTEIN 3"/>
    <property type="match status" value="1"/>
</dbReference>
<feature type="repeat" description="TPR" evidence="5">
    <location>
        <begin position="133"/>
        <end position="166"/>
    </location>
</feature>
<feature type="repeat" description="TPR" evidence="5">
    <location>
        <begin position="284"/>
        <end position="317"/>
    </location>
</feature>
<evidence type="ECO:0000256" key="6">
    <source>
        <dbReference type="SAM" id="MobiDB-lite"/>
    </source>
</evidence>
<proteinExistence type="inferred from homology"/>
<dbReference type="InterPro" id="IPR025986">
    <property type="entry name" value="RPAP3-like_C"/>
</dbReference>
<keyword evidence="2 5" id="KW-0802">TPR repeat</keyword>
<protein>
    <recommendedName>
        <fullName evidence="4">RNA polymerase II-associated protein 3</fullName>
    </recommendedName>
</protein>
<evidence type="ECO:0000256" key="3">
    <source>
        <dbReference type="ARBA" id="ARBA00038275"/>
    </source>
</evidence>
<feature type="compositionally biased region" description="Basic residues" evidence="6">
    <location>
        <begin position="59"/>
        <end position="71"/>
    </location>
</feature>
<dbReference type="PROSITE" id="PS50005">
    <property type="entry name" value="TPR"/>
    <property type="match status" value="4"/>
</dbReference>
<dbReference type="SUPFAM" id="SSF48452">
    <property type="entry name" value="TPR-like"/>
    <property type="match status" value="2"/>
</dbReference>
<feature type="region of interest" description="Disordered" evidence="6">
    <location>
        <begin position="40"/>
        <end position="81"/>
    </location>
</feature>
<evidence type="ECO:0000256" key="5">
    <source>
        <dbReference type="PROSITE-ProRule" id="PRU00339"/>
    </source>
</evidence>
<evidence type="ECO:0000256" key="4">
    <source>
        <dbReference type="ARBA" id="ARBA00040133"/>
    </source>
</evidence>
<sequence>MSAPSKAIELQLQVKQNAEELQDFMRELESWEKDIKEVDSELRKQSGVPEENLPPIRNKAFKKKKKSKNKVPSKITSEENKKNKIKSYDYEAWGKLDVDKILEELDKEDSTHDSVSPESDSEEDGIHVDAEKALAEKEKGNKYFKQGNFDEAIKCYTKGMHSDPYNPVLPTNRASAFYRMKKFSVAESDCNLALALDKNYVKAYARRGAARFALKNFQGAKEDYEKVLELDANNFEAKNELKKIDQALSLKENSEQKEFEDAVRTGLTDEEKQRIEDQQLKQKAIAEKDLGNGYFKEGKYEAAIECYTRGIAADGTNALLPANRAMAYLKVEKYKEAEDDCTQALLLDASYSKAFARRGAARVALGKLKEAIQDFEAVLKLEPGNKQAINELTKIRNELAEKEQQTHQEYPAGLIKEAEIKNIVKMIDNPLQIKSTKPLQRIHIEEVDDDDTSDGDLPSTTLVNNWRNSASVEATEALDQDDLLTTVDIPKAKHLKIEEISDTSLSQLPVNVKGISSALHPSSPASKQREKEIRRSFMSASPVPPIPANSFQLESDFRKLKDCPENMYLYLKQIEPSLYAKVFQKSLDPDLFNQILKILHDFYIEKEEPSLILEILQRLSELKRFDMAVMFMSGSEKKITQVLFSHVTHMGLKDASVEELEKKYGIFS</sequence>
<dbReference type="InterPro" id="IPR051966">
    <property type="entry name" value="RPAP3"/>
</dbReference>
<dbReference type="Pfam" id="PF13432">
    <property type="entry name" value="TPR_16"/>
    <property type="match status" value="1"/>
</dbReference>
<feature type="domain" description="RNA-polymerase II-associated protein 3-like C-terminal" evidence="7">
    <location>
        <begin position="547"/>
        <end position="637"/>
    </location>
</feature>
<name>A0A7K4V3Z7_9EMBE</name>
<feature type="non-terminal residue" evidence="8">
    <location>
        <position position="1"/>
    </location>
</feature>
<evidence type="ECO:0000256" key="2">
    <source>
        <dbReference type="ARBA" id="ARBA00022803"/>
    </source>
</evidence>
<comment type="similarity">
    <text evidence="3">Belongs to the RPAP3 family.</text>
</comment>
<evidence type="ECO:0000259" key="7">
    <source>
        <dbReference type="Pfam" id="PF13877"/>
    </source>
</evidence>
<dbReference type="PANTHER" id="PTHR46423:SF1">
    <property type="entry name" value="RNA POLYMERASE II-ASSOCIATED PROTEIN 3"/>
    <property type="match status" value="1"/>
</dbReference>
<dbReference type="Pfam" id="PF13181">
    <property type="entry name" value="TPR_8"/>
    <property type="match status" value="1"/>
</dbReference>
<dbReference type="GO" id="GO:0101031">
    <property type="term" value="C:protein folding chaperone complex"/>
    <property type="evidence" value="ECO:0007669"/>
    <property type="project" value="TreeGrafter"/>
</dbReference>
<dbReference type="AlphaFoldDB" id="A0A7K4V3Z7"/>
<evidence type="ECO:0000256" key="1">
    <source>
        <dbReference type="ARBA" id="ARBA00022737"/>
    </source>
</evidence>
<dbReference type="Pfam" id="PF13877">
    <property type="entry name" value="RPAP3_C"/>
    <property type="match status" value="1"/>
</dbReference>
<dbReference type="EMBL" id="VYZJ01000123">
    <property type="protein sequence ID" value="NWR16398.1"/>
    <property type="molecule type" value="Genomic_DNA"/>
</dbReference>
<dbReference type="InterPro" id="IPR011990">
    <property type="entry name" value="TPR-like_helical_dom_sf"/>
</dbReference>
<dbReference type="SMART" id="SM00028">
    <property type="entry name" value="TPR"/>
    <property type="match status" value="6"/>
</dbReference>
<feature type="non-terminal residue" evidence="8">
    <location>
        <position position="668"/>
    </location>
</feature>
<dbReference type="Gene3D" id="1.25.40.10">
    <property type="entry name" value="Tetratricopeptide repeat domain"/>
    <property type="match status" value="2"/>
</dbReference>
<feature type="repeat" description="TPR" evidence="5">
    <location>
        <begin position="352"/>
        <end position="385"/>
    </location>
</feature>
<dbReference type="InterPro" id="IPR019734">
    <property type="entry name" value="TPR_rpt"/>
</dbReference>
<dbReference type="FunFam" id="1.25.40.10:FF:000057">
    <property type="entry name" value="RNA polymerase II associated protein 3"/>
    <property type="match status" value="2"/>
</dbReference>
<feature type="region of interest" description="Disordered" evidence="6">
    <location>
        <begin position="107"/>
        <end position="126"/>
    </location>
</feature>
<organism evidence="8 9">
    <name type="scientific">Emberiza fucata</name>
    <dbReference type="NCBI Taxonomy" id="337179"/>
    <lineage>
        <taxon>Eukaryota</taxon>
        <taxon>Metazoa</taxon>
        <taxon>Chordata</taxon>
        <taxon>Craniata</taxon>
        <taxon>Vertebrata</taxon>
        <taxon>Euteleostomi</taxon>
        <taxon>Archelosauria</taxon>
        <taxon>Archosauria</taxon>
        <taxon>Dinosauria</taxon>
        <taxon>Saurischia</taxon>
        <taxon>Theropoda</taxon>
        <taxon>Coelurosauria</taxon>
        <taxon>Aves</taxon>
        <taxon>Neognathae</taxon>
        <taxon>Neoaves</taxon>
        <taxon>Telluraves</taxon>
        <taxon>Australaves</taxon>
        <taxon>Passeriformes</taxon>
        <taxon>Passeroidea</taxon>
        <taxon>Fringillidae</taxon>
        <taxon>Emberizinae</taxon>
        <taxon>Emberizini</taxon>
        <taxon>Emberiza</taxon>
    </lineage>
</organism>